<name>A0A9Q9B8I6_9PEZI</name>
<proteinExistence type="predicted"/>
<keyword evidence="2" id="KW-1185">Reference proteome</keyword>
<gene>
    <name evidence="1" type="ORF">Slin15195_G126720</name>
</gene>
<evidence type="ECO:0000313" key="1">
    <source>
        <dbReference type="EMBL" id="USW59353.1"/>
    </source>
</evidence>
<accession>A0A9Q9B8I6</accession>
<evidence type="ECO:0000313" key="2">
    <source>
        <dbReference type="Proteomes" id="UP001056384"/>
    </source>
</evidence>
<dbReference type="AlphaFoldDB" id="A0A9Q9B8I6"/>
<protein>
    <submittedName>
        <fullName evidence="1">Uncharacterized protein</fullName>
    </submittedName>
</protein>
<sequence length="60" mass="6611">MARETNVHSNVQLMPGLYHAPKKEMANPWLLTGFESALKEVQEMMAQVAQLPTASISRGA</sequence>
<dbReference type="Proteomes" id="UP001056384">
    <property type="component" value="Chromosome 12"/>
</dbReference>
<dbReference type="EMBL" id="CP099429">
    <property type="protein sequence ID" value="USW59353.1"/>
    <property type="molecule type" value="Genomic_DNA"/>
</dbReference>
<reference evidence="1" key="1">
    <citation type="submission" date="2022-06" db="EMBL/GenBank/DDBJ databases">
        <title>Complete genome sequences of two strains of the flax pathogen Septoria linicola.</title>
        <authorList>
            <person name="Lapalu N."/>
            <person name="Simon A."/>
            <person name="Demenou B."/>
            <person name="Paumier D."/>
            <person name="Guillot M.-P."/>
            <person name="Gout L."/>
            <person name="Valade R."/>
        </authorList>
    </citation>
    <scope>NUCLEOTIDE SEQUENCE</scope>
    <source>
        <strain evidence="1">SE15195</strain>
    </source>
</reference>
<organism evidence="1 2">
    <name type="scientific">Septoria linicola</name>
    <dbReference type="NCBI Taxonomy" id="215465"/>
    <lineage>
        <taxon>Eukaryota</taxon>
        <taxon>Fungi</taxon>
        <taxon>Dikarya</taxon>
        <taxon>Ascomycota</taxon>
        <taxon>Pezizomycotina</taxon>
        <taxon>Dothideomycetes</taxon>
        <taxon>Dothideomycetidae</taxon>
        <taxon>Mycosphaerellales</taxon>
        <taxon>Mycosphaerellaceae</taxon>
        <taxon>Septoria</taxon>
    </lineage>
</organism>